<protein>
    <recommendedName>
        <fullName evidence="1">UPF0260 protein HYPDE_32143</fullName>
    </recommendedName>
</protein>
<proteinExistence type="inferred from homology"/>
<keyword evidence="4" id="KW-1185">Reference proteome</keyword>
<reference evidence="3 4" key="1">
    <citation type="journal article" date="2013" name="Genome Announc.">
        <title>Genome sequences for three denitrifying bacterial strains isolated from a uranium- and nitrate-contaminated subsurface environment.</title>
        <authorList>
            <person name="Venkatramanan R."/>
            <person name="Prakash O."/>
            <person name="Woyke T."/>
            <person name="Chain P."/>
            <person name="Goodwin L.A."/>
            <person name="Watson D."/>
            <person name="Brooks S."/>
            <person name="Kostka J.E."/>
            <person name="Green S.J."/>
        </authorList>
    </citation>
    <scope>NUCLEOTIDE SEQUENCE [LARGE SCALE GENOMIC DNA]</scope>
    <source>
        <strain evidence="3 4">1NES1</strain>
    </source>
</reference>
<feature type="region of interest" description="Disordered" evidence="2">
    <location>
        <begin position="196"/>
        <end position="219"/>
    </location>
</feature>
<dbReference type="NCBIfam" id="NF003501">
    <property type="entry name" value="PRK05170.1-5"/>
    <property type="match status" value="1"/>
</dbReference>
<dbReference type="PANTHER" id="PTHR37421">
    <property type="entry name" value="UPF0260 PROTEIN YCGN"/>
    <property type="match status" value="1"/>
</dbReference>
<dbReference type="HAMAP" id="MF_00676">
    <property type="entry name" value="UPF0260"/>
    <property type="match status" value="1"/>
</dbReference>
<evidence type="ECO:0000256" key="2">
    <source>
        <dbReference type="SAM" id="MobiDB-lite"/>
    </source>
</evidence>
<evidence type="ECO:0000256" key="1">
    <source>
        <dbReference type="HAMAP-Rule" id="MF_00676"/>
    </source>
</evidence>
<dbReference type="Pfam" id="PF03692">
    <property type="entry name" value="CxxCxxCC"/>
    <property type="match status" value="1"/>
</dbReference>
<dbReference type="KEGG" id="hdt:HYPDE_32143"/>
<dbReference type="EMBL" id="CP005587">
    <property type="protein sequence ID" value="AGK58103.1"/>
    <property type="molecule type" value="Genomic_DNA"/>
</dbReference>
<name>N0B537_9HYPH</name>
<dbReference type="InterPro" id="IPR008228">
    <property type="entry name" value="UCP006173"/>
</dbReference>
<evidence type="ECO:0000313" key="3">
    <source>
        <dbReference type="EMBL" id="AGK58103.1"/>
    </source>
</evidence>
<dbReference type="InterPro" id="IPR005358">
    <property type="entry name" value="Puta_zinc/iron-chelating_dom"/>
</dbReference>
<accession>N0B537</accession>
<dbReference type="eggNOG" id="COG2983">
    <property type="taxonomic scope" value="Bacteria"/>
</dbReference>
<dbReference type="HOGENOM" id="CLU_109769_1_1_5"/>
<gene>
    <name evidence="3" type="ORF">HYPDE_32143</name>
</gene>
<feature type="compositionally biased region" description="Basic and acidic residues" evidence="2">
    <location>
        <begin position="196"/>
        <end position="212"/>
    </location>
</feature>
<dbReference type="NCBIfam" id="NF003507">
    <property type="entry name" value="PRK05170.2-5"/>
    <property type="match status" value="1"/>
</dbReference>
<organism evidence="3 4">
    <name type="scientific">Hyphomicrobium denitrificans 1NES1</name>
    <dbReference type="NCBI Taxonomy" id="670307"/>
    <lineage>
        <taxon>Bacteria</taxon>
        <taxon>Pseudomonadati</taxon>
        <taxon>Pseudomonadota</taxon>
        <taxon>Alphaproteobacteria</taxon>
        <taxon>Hyphomicrobiales</taxon>
        <taxon>Hyphomicrobiaceae</taxon>
        <taxon>Hyphomicrobium</taxon>
    </lineage>
</organism>
<dbReference type="PANTHER" id="PTHR37421:SF1">
    <property type="entry name" value="UPF0260 PROTEIN YCGN"/>
    <property type="match status" value="1"/>
</dbReference>
<sequence length="219" mass="25643">MTHCKRRLRRLLPDAPQTLAPDVRRLKATKLWSIRRHWQVEERSTLDGDGKPFWKTKTLEQLSPEEWESLCDGCGRCCLIKLEDEDTSEVYTTRLACSMLNVRTCRCRDYANRFSKMPDCLEIDVKRARELRWLPPTCGYRIVGEGRDLPWWHPLVSGSPETVHQAGISVRSFAMSERRVKEENYWRYIIPDLGESEDHAQPEQRHQSKERAGSSGRSR</sequence>
<comment type="similarity">
    <text evidence="1">Belongs to the UPF0260 family.</text>
</comment>
<evidence type="ECO:0000313" key="4">
    <source>
        <dbReference type="Proteomes" id="UP000005952"/>
    </source>
</evidence>
<dbReference type="Proteomes" id="UP000005952">
    <property type="component" value="Chromosome"/>
</dbReference>
<dbReference type="AlphaFoldDB" id="N0B537"/>
<dbReference type="STRING" id="670307.HYPDE_32143"/>